<dbReference type="EMBL" id="ML976702">
    <property type="protein sequence ID" value="KAF1970250.1"/>
    <property type="molecule type" value="Genomic_DNA"/>
</dbReference>
<sequence>MALFDKAEWLNDSLADMQELTRLQYYNMRPYQLAQIPLGHYCKYKCRAFLSAFCCSDRPQQMEYERHKVLWQRLVQVPLTDGFARGWAKLPNELKMAIFSLIAGDTSPCSFDAPVEQSRSNWISQCIIHFAIYSPESQSLAELTFYTQHHLKLHSNFYRAPPLNHLHHLRLLYDTISLGDVSRAQQLLIQLQSNKWNLRLKRLVLHYEFELAYIRGHELPIKWFLQQRYTLLARSGAITTECSKDPSWKDGCGCEGTARYCSDCKLAIWFYERWRNVPEKNITII</sequence>
<evidence type="ECO:0000313" key="2">
    <source>
        <dbReference type="Proteomes" id="UP000800036"/>
    </source>
</evidence>
<dbReference type="OrthoDB" id="3801236at2759"/>
<dbReference type="Proteomes" id="UP000800036">
    <property type="component" value="Unassembled WGS sequence"/>
</dbReference>
<name>A0A6A5V0Q8_9PLEO</name>
<gene>
    <name evidence="1" type="ORF">BU23DRAFT_570847</name>
</gene>
<dbReference type="AlphaFoldDB" id="A0A6A5V0Q8"/>
<organism evidence="1 2">
    <name type="scientific">Bimuria novae-zelandiae CBS 107.79</name>
    <dbReference type="NCBI Taxonomy" id="1447943"/>
    <lineage>
        <taxon>Eukaryota</taxon>
        <taxon>Fungi</taxon>
        <taxon>Dikarya</taxon>
        <taxon>Ascomycota</taxon>
        <taxon>Pezizomycotina</taxon>
        <taxon>Dothideomycetes</taxon>
        <taxon>Pleosporomycetidae</taxon>
        <taxon>Pleosporales</taxon>
        <taxon>Massarineae</taxon>
        <taxon>Didymosphaeriaceae</taxon>
        <taxon>Bimuria</taxon>
    </lineage>
</organism>
<protein>
    <submittedName>
        <fullName evidence="1">Uncharacterized protein</fullName>
    </submittedName>
</protein>
<proteinExistence type="predicted"/>
<reference evidence="1" key="1">
    <citation type="journal article" date="2020" name="Stud. Mycol.">
        <title>101 Dothideomycetes genomes: a test case for predicting lifestyles and emergence of pathogens.</title>
        <authorList>
            <person name="Haridas S."/>
            <person name="Albert R."/>
            <person name="Binder M."/>
            <person name="Bloem J."/>
            <person name="Labutti K."/>
            <person name="Salamov A."/>
            <person name="Andreopoulos B."/>
            <person name="Baker S."/>
            <person name="Barry K."/>
            <person name="Bills G."/>
            <person name="Bluhm B."/>
            <person name="Cannon C."/>
            <person name="Castanera R."/>
            <person name="Culley D."/>
            <person name="Daum C."/>
            <person name="Ezra D."/>
            <person name="Gonzalez J."/>
            <person name="Henrissat B."/>
            <person name="Kuo A."/>
            <person name="Liang C."/>
            <person name="Lipzen A."/>
            <person name="Lutzoni F."/>
            <person name="Magnuson J."/>
            <person name="Mondo S."/>
            <person name="Nolan M."/>
            <person name="Ohm R."/>
            <person name="Pangilinan J."/>
            <person name="Park H.-J."/>
            <person name="Ramirez L."/>
            <person name="Alfaro M."/>
            <person name="Sun H."/>
            <person name="Tritt A."/>
            <person name="Yoshinaga Y."/>
            <person name="Zwiers L.-H."/>
            <person name="Turgeon B."/>
            <person name="Goodwin S."/>
            <person name="Spatafora J."/>
            <person name="Crous P."/>
            <person name="Grigoriev I."/>
        </authorList>
    </citation>
    <scope>NUCLEOTIDE SEQUENCE</scope>
    <source>
        <strain evidence="1">CBS 107.79</strain>
    </source>
</reference>
<keyword evidence="2" id="KW-1185">Reference proteome</keyword>
<accession>A0A6A5V0Q8</accession>
<evidence type="ECO:0000313" key="1">
    <source>
        <dbReference type="EMBL" id="KAF1970250.1"/>
    </source>
</evidence>